<dbReference type="HOGENOM" id="CLU_037438_1_1_1"/>
<accession>A0A010RNF4</accession>
<proteinExistence type="predicted"/>
<dbReference type="eggNOG" id="ENOG502T1M9">
    <property type="taxonomic scope" value="Eukaryota"/>
</dbReference>
<protein>
    <recommendedName>
        <fullName evidence="3">F-box domain-containing protein</fullName>
    </recommendedName>
</protein>
<reference evidence="1 2" key="1">
    <citation type="submission" date="2014-02" db="EMBL/GenBank/DDBJ databases">
        <title>The genome sequence of Colletotrichum fioriniae PJ7.</title>
        <authorList>
            <person name="Baroncelli R."/>
            <person name="Thon M.R."/>
        </authorList>
    </citation>
    <scope>NUCLEOTIDE SEQUENCE [LARGE SCALE GENOMIC DNA]</scope>
    <source>
        <strain evidence="1 2">PJ7</strain>
    </source>
</reference>
<organism evidence="1 2">
    <name type="scientific">Colletotrichum fioriniae PJ7</name>
    <dbReference type="NCBI Taxonomy" id="1445577"/>
    <lineage>
        <taxon>Eukaryota</taxon>
        <taxon>Fungi</taxon>
        <taxon>Dikarya</taxon>
        <taxon>Ascomycota</taxon>
        <taxon>Pezizomycotina</taxon>
        <taxon>Sordariomycetes</taxon>
        <taxon>Hypocreomycetidae</taxon>
        <taxon>Glomerellales</taxon>
        <taxon>Glomerellaceae</taxon>
        <taxon>Colletotrichum</taxon>
        <taxon>Colletotrichum acutatum species complex</taxon>
    </lineage>
</organism>
<dbReference type="OrthoDB" id="4358152at2759"/>
<dbReference type="KEGG" id="cfj:CFIO01_02654"/>
<gene>
    <name evidence="1" type="ORF">CFIO01_02654</name>
</gene>
<dbReference type="EMBL" id="JARH01000344">
    <property type="protein sequence ID" value="EXF81946.1"/>
    <property type="molecule type" value="Genomic_DNA"/>
</dbReference>
<evidence type="ECO:0000313" key="2">
    <source>
        <dbReference type="Proteomes" id="UP000020467"/>
    </source>
</evidence>
<dbReference type="Proteomes" id="UP000020467">
    <property type="component" value="Unassembled WGS sequence"/>
</dbReference>
<name>A0A010RNF4_9PEZI</name>
<keyword evidence="2" id="KW-1185">Reference proteome</keyword>
<evidence type="ECO:0000313" key="1">
    <source>
        <dbReference type="EMBL" id="EXF81946.1"/>
    </source>
</evidence>
<sequence length="409" mass="46685">MTPRLSVTVDLDCLPAEVFEQIILSITDLRSIYNLVVASPAASRVFVSSQVGPEALDSIFSGSMSPDVVALICLVSLARTATSDHAPASSLQDFVEMYTKCLGRSDSSRPSVAMALDLATSLRGQSPQLVRGILLTARRICCLTWACLEHYRNQWSLVSPAHLESPFRYGTGYEKPWRQNPRGKLYKPKPIGPACWMEEQRIMRGFWRLQLLFELNLAISEKRLNWSLEDSNRHVATDILFQGWTWQREEFLTVVDFVDHVQGSPVLSSDSRRLPAPPKSYDCAEKWQDPALPGVIDSRWSREEISRLQPPTWTFYITRLVKNAFSPIRGVPFWPYRRLGLAIWEEEKLEALEICISYNEPGDSRRGDRPTSMCDQVFTWRSLLSPELIAKLQTDMEVDFHIGFRFPPR</sequence>
<evidence type="ECO:0008006" key="3">
    <source>
        <dbReference type="Google" id="ProtNLM"/>
    </source>
</evidence>
<comment type="caution">
    <text evidence="1">The sequence shown here is derived from an EMBL/GenBank/DDBJ whole genome shotgun (WGS) entry which is preliminary data.</text>
</comment>
<dbReference type="AlphaFoldDB" id="A0A010RNF4"/>
<dbReference type="STRING" id="1445577.A0A010RNF4"/>